<evidence type="ECO:0000259" key="7">
    <source>
        <dbReference type="Pfam" id="PF03772"/>
    </source>
</evidence>
<feature type="transmembrane region" description="Helical" evidence="6">
    <location>
        <begin position="329"/>
        <end position="349"/>
    </location>
</feature>
<feature type="transmembrane region" description="Helical" evidence="6">
    <location>
        <begin position="290"/>
        <end position="309"/>
    </location>
</feature>
<dbReference type="OrthoDB" id="9761531at2"/>
<dbReference type="PANTHER" id="PTHR30619">
    <property type="entry name" value="DNA INTERNALIZATION/COMPETENCE PROTEIN COMEC/REC2"/>
    <property type="match status" value="1"/>
</dbReference>
<evidence type="ECO:0000313" key="8">
    <source>
        <dbReference type="EMBL" id="AOA57845.1"/>
    </source>
</evidence>
<dbReference type="CDD" id="cd07731">
    <property type="entry name" value="ComA-like_MBL-fold"/>
    <property type="match status" value="1"/>
</dbReference>
<dbReference type="Pfam" id="PF03772">
    <property type="entry name" value="Competence"/>
    <property type="match status" value="1"/>
</dbReference>
<feature type="transmembrane region" description="Helical" evidence="6">
    <location>
        <begin position="443"/>
        <end position="469"/>
    </location>
</feature>
<sequence length="851" mass="96989">MRLVAICVAWIAGISTMGDQNWQFLTRYAMPVLLAIVFYLLFLMALKYHATRAASAQSQSHFNRAGHHPLWRRRMWSYCRKIMLQSRYLADMLLVFILALCYAAHALEQRLAQRFLGVAEQSQLVYIEQIDQVNAQLGLIQQVAVVLLPNQPAQKWLLRFKAQGQPALQLGQYYRVSGEVREAHGYAVAGVFDLERWFLQQNIMAQMRVKQIQAIQHTADRHRVLQHQQQLSIWQPWLLAIEQQRLDFRSYIAAQHYAQAGLVLGLLTGDQSLLSSDTETLFKNLGLSHLLAISGPHVLLAAMLCCWLLRKIIEYFVPRIYLRYARPSLMWLPFLACVVLYCAFVGFEIPALRTLLTTVLCSSLFLLQQNLARLKVLLLSASSLLILDPFSILATSFWLSYVSCFILLGLYQTMLQHPYVIFNLWWRIYHLSVLFIRGQLKIYIALIPLLLFIFQQVSILALFANVIAIPILGSVVLPLLILAALSYLISQTVAAFFFDLSHQILQLALRLLQRLNTLYSDPLLWFAMTPLQMLLLSITVLIIFLPRGIVPRAWSLVTALALCFAQRGDQQIFQLTVLDVGQGQAIFLRHADSQFWIDMGGPVVYAGQAQQSVSNTSAASSTAVAERILLPFMMQQGSKSVERVIMSHLDQDHMIGWQGMAAQLDIKKVMANQYDPVFKGVDFDYCHAGQHWQYGDLSVRVLSPAVEQLAQVAQHKNELSCVLYIQYTGVKPYQNFLLMGDAGWQTEYQLLQHYPDLKVDVLVLGHHGSRQSSAYDFLAHYKPKMLIASAGFANRYGHPHAQVEARAKALGIAMWSSIEQGSIEFAVNASRPHHMTLQARRMRYRWLQRER</sequence>
<evidence type="ECO:0000256" key="5">
    <source>
        <dbReference type="ARBA" id="ARBA00023136"/>
    </source>
</evidence>
<dbReference type="KEGG" id="ala:BFG52_05410"/>
<dbReference type="InterPro" id="IPR052159">
    <property type="entry name" value="Competence_DNA_uptake"/>
</dbReference>
<protein>
    <submittedName>
        <fullName evidence="8">DNA internalization-related competence protein ComEC/Rec2</fullName>
    </submittedName>
</protein>
<dbReference type="EMBL" id="CP016895">
    <property type="protein sequence ID" value="AOA57845.1"/>
    <property type="molecule type" value="Genomic_DNA"/>
</dbReference>
<dbReference type="NCBIfam" id="TIGR00361">
    <property type="entry name" value="ComEC_Rec2"/>
    <property type="match status" value="1"/>
</dbReference>
<evidence type="ECO:0000256" key="1">
    <source>
        <dbReference type="ARBA" id="ARBA00004651"/>
    </source>
</evidence>
<dbReference type="GO" id="GO:0030420">
    <property type="term" value="P:establishment of competence for transformation"/>
    <property type="evidence" value="ECO:0007669"/>
    <property type="project" value="InterPro"/>
</dbReference>
<dbReference type="InterPro" id="IPR004797">
    <property type="entry name" value="Competence_ComEC/Rec2"/>
</dbReference>
<dbReference type="GO" id="GO:0005886">
    <property type="term" value="C:plasma membrane"/>
    <property type="evidence" value="ECO:0007669"/>
    <property type="project" value="UniProtKB-SubCell"/>
</dbReference>
<keyword evidence="4 6" id="KW-1133">Transmembrane helix</keyword>
<name>A0A1B2LY40_9GAMM</name>
<dbReference type="AlphaFoldDB" id="A0A1B2LY40"/>
<dbReference type="Proteomes" id="UP000093391">
    <property type="component" value="Chromosome"/>
</dbReference>
<keyword evidence="3 6" id="KW-0812">Transmembrane</keyword>
<accession>A0A1B2LY40</accession>
<keyword evidence="2" id="KW-1003">Cell membrane</keyword>
<dbReference type="InterPro" id="IPR035681">
    <property type="entry name" value="ComA-like_MBL"/>
</dbReference>
<feature type="domain" description="ComEC/Rec2-related protein" evidence="7">
    <location>
        <begin position="266"/>
        <end position="545"/>
    </location>
</feature>
<evidence type="ECO:0000256" key="3">
    <source>
        <dbReference type="ARBA" id="ARBA00022692"/>
    </source>
</evidence>
<organism evidence="8 9">
    <name type="scientific">Acinetobacter larvae</name>
    <dbReference type="NCBI Taxonomy" id="1789224"/>
    <lineage>
        <taxon>Bacteria</taxon>
        <taxon>Pseudomonadati</taxon>
        <taxon>Pseudomonadota</taxon>
        <taxon>Gammaproteobacteria</taxon>
        <taxon>Moraxellales</taxon>
        <taxon>Moraxellaceae</taxon>
        <taxon>Acinetobacter</taxon>
    </lineage>
</organism>
<dbReference type="NCBIfam" id="TIGR00360">
    <property type="entry name" value="ComEC_N-term"/>
    <property type="match status" value="1"/>
</dbReference>
<dbReference type="RefSeq" id="WP_067553392.1">
    <property type="nucleotide sequence ID" value="NZ_CP016895.1"/>
</dbReference>
<evidence type="ECO:0000256" key="6">
    <source>
        <dbReference type="SAM" id="Phobius"/>
    </source>
</evidence>
<evidence type="ECO:0000256" key="2">
    <source>
        <dbReference type="ARBA" id="ARBA00022475"/>
    </source>
</evidence>
<dbReference type="InterPro" id="IPR004477">
    <property type="entry name" value="ComEC_N"/>
</dbReference>
<reference evidence="8 9" key="1">
    <citation type="submission" date="2016-08" db="EMBL/GenBank/DDBJ databases">
        <authorList>
            <person name="Seilhamer J.J."/>
        </authorList>
    </citation>
    <scope>NUCLEOTIDE SEQUENCE [LARGE SCALE GENOMIC DNA]</scope>
    <source>
        <strain evidence="8 9">BRTC-1</strain>
    </source>
</reference>
<feature type="transmembrane region" description="Helical" evidence="6">
    <location>
        <begin position="88"/>
        <end position="107"/>
    </location>
</feature>
<proteinExistence type="predicted"/>
<feature type="transmembrane region" description="Helical" evidence="6">
    <location>
        <begin position="475"/>
        <end position="501"/>
    </location>
</feature>
<feature type="transmembrane region" description="Helical" evidence="6">
    <location>
        <begin position="522"/>
        <end position="545"/>
    </location>
</feature>
<dbReference type="PANTHER" id="PTHR30619:SF7">
    <property type="entry name" value="BETA-LACTAMASE DOMAIN PROTEIN"/>
    <property type="match status" value="1"/>
</dbReference>
<comment type="subcellular location">
    <subcellularLocation>
        <location evidence="1">Cell membrane</location>
        <topology evidence="1">Multi-pass membrane protein</topology>
    </subcellularLocation>
</comment>
<dbReference type="Gene3D" id="3.60.15.10">
    <property type="entry name" value="Ribonuclease Z/Hydroxyacylglutathione hydrolase-like"/>
    <property type="match status" value="1"/>
</dbReference>
<dbReference type="InterPro" id="IPR036866">
    <property type="entry name" value="RibonucZ/Hydroxyglut_hydro"/>
</dbReference>
<evidence type="ECO:0000256" key="4">
    <source>
        <dbReference type="ARBA" id="ARBA00022989"/>
    </source>
</evidence>
<keyword evidence="9" id="KW-1185">Reference proteome</keyword>
<feature type="transmembrane region" description="Helical" evidence="6">
    <location>
        <begin position="28"/>
        <end position="46"/>
    </location>
</feature>
<keyword evidence="5 6" id="KW-0472">Membrane</keyword>
<dbReference type="STRING" id="1789224.BFG52_05410"/>
<evidence type="ECO:0000313" key="9">
    <source>
        <dbReference type="Proteomes" id="UP000093391"/>
    </source>
</evidence>
<gene>
    <name evidence="8" type="ORF">BFG52_05410</name>
</gene>
<feature type="transmembrane region" description="Helical" evidence="6">
    <location>
        <begin position="384"/>
        <end position="411"/>
    </location>
</feature>
<dbReference type="SUPFAM" id="SSF56281">
    <property type="entry name" value="Metallo-hydrolase/oxidoreductase"/>
    <property type="match status" value="1"/>
</dbReference>